<feature type="transmembrane region" description="Helical" evidence="1">
    <location>
        <begin position="54"/>
        <end position="74"/>
    </location>
</feature>
<keyword evidence="1" id="KW-0472">Membrane</keyword>
<keyword evidence="3" id="KW-1185">Reference proteome</keyword>
<keyword evidence="1" id="KW-1133">Transmembrane helix</keyword>
<organism evidence="2 3">
    <name type="scientific">Acidisoma cellulosilyticum</name>
    <dbReference type="NCBI Taxonomy" id="2802395"/>
    <lineage>
        <taxon>Bacteria</taxon>
        <taxon>Pseudomonadati</taxon>
        <taxon>Pseudomonadota</taxon>
        <taxon>Alphaproteobacteria</taxon>
        <taxon>Acetobacterales</taxon>
        <taxon>Acidocellaceae</taxon>
        <taxon>Acidisoma</taxon>
    </lineage>
</organism>
<feature type="transmembrane region" description="Helical" evidence="1">
    <location>
        <begin position="16"/>
        <end position="34"/>
    </location>
</feature>
<accession>A0A963Z2G9</accession>
<sequence>MSRSIWAQMRGGPGKIYILAGVLTWPLASLVIYWGDRFTSSISSLGQPETSISLWAAGGYSLLISALILVAGWLQSGSKT</sequence>
<dbReference type="RefSeq" id="WP_227307316.1">
    <property type="nucleotide sequence ID" value="NZ_JAESVA010000003.1"/>
</dbReference>
<comment type="caution">
    <text evidence="2">The sequence shown here is derived from an EMBL/GenBank/DDBJ whole genome shotgun (WGS) entry which is preliminary data.</text>
</comment>
<reference evidence="2 3" key="1">
    <citation type="journal article" date="2021" name="Microorganisms">
        <title>Acidisoma silvae sp. nov. and Acidisomacellulosilytica sp. nov., Two Acidophilic Bacteria Isolated from Decaying Wood, Hydrolyzing Cellulose and Producing Poly-3-hydroxybutyrate.</title>
        <authorList>
            <person name="Mieszkin S."/>
            <person name="Pouder E."/>
            <person name="Uroz S."/>
            <person name="Simon-Colin C."/>
            <person name="Alain K."/>
        </authorList>
    </citation>
    <scope>NUCLEOTIDE SEQUENCE [LARGE SCALE GENOMIC DNA]</scope>
    <source>
        <strain evidence="2 3">HW T5.17</strain>
    </source>
</reference>
<dbReference type="Proteomes" id="UP000721844">
    <property type="component" value="Unassembled WGS sequence"/>
</dbReference>
<proteinExistence type="predicted"/>
<dbReference type="EMBL" id="JAESVA010000003">
    <property type="protein sequence ID" value="MCB8880655.1"/>
    <property type="molecule type" value="Genomic_DNA"/>
</dbReference>
<gene>
    <name evidence="2" type="ORF">ACELLULO517_10460</name>
</gene>
<name>A0A963Z2G9_9PROT</name>
<protein>
    <submittedName>
        <fullName evidence="2">Uncharacterized protein</fullName>
    </submittedName>
</protein>
<dbReference type="AlphaFoldDB" id="A0A963Z2G9"/>
<evidence type="ECO:0000256" key="1">
    <source>
        <dbReference type="SAM" id="Phobius"/>
    </source>
</evidence>
<evidence type="ECO:0000313" key="3">
    <source>
        <dbReference type="Proteomes" id="UP000721844"/>
    </source>
</evidence>
<evidence type="ECO:0000313" key="2">
    <source>
        <dbReference type="EMBL" id="MCB8880655.1"/>
    </source>
</evidence>
<keyword evidence="1" id="KW-0812">Transmembrane</keyword>